<dbReference type="InterPro" id="IPR036291">
    <property type="entry name" value="NAD(P)-bd_dom_sf"/>
</dbReference>
<dbReference type="OrthoDB" id="9775296at2"/>
<dbReference type="AlphaFoldDB" id="A0A5J5KWL6"/>
<comment type="caution">
    <text evidence="4">The sequence shown here is derived from an EMBL/GenBank/DDBJ whole genome shotgun (WGS) entry which is preliminary data.</text>
</comment>
<dbReference type="PANTHER" id="PTHR42901:SF1">
    <property type="entry name" value="ALCOHOL DEHYDROGENASE"/>
    <property type="match status" value="1"/>
</dbReference>
<dbReference type="SUPFAM" id="SSF51735">
    <property type="entry name" value="NAD(P)-binding Rossmann-fold domains"/>
    <property type="match status" value="1"/>
</dbReference>
<dbReference type="PRINTS" id="PR00080">
    <property type="entry name" value="SDRFAMILY"/>
</dbReference>
<dbReference type="Gene3D" id="3.40.50.720">
    <property type="entry name" value="NAD(P)-binding Rossmann-like Domain"/>
    <property type="match status" value="1"/>
</dbReference>
<reference evidence="4 5" key="1">
    <citation type="submission" date="2019-05" db="EMBL/GenBank/DDBJ databases">
        <title>Kocuria coralli sp. nov., a novel actinobacterium isolated from coral reef seawater.</title>
        <authorList>
            <person name="Li J."/>
        </authorList>
    </citation>
    <scope>NUCLEOTIDE SEQUENCE [LARGE SCALE GENOMIC DNA]</scope>
    <source>
        <strain evidence="4 5">SCSIO 13007</strain>
    </source>
</reference>
<evidence type="ECO:0000313" key="4">
    <source>
        <dbReference type="EMBL" id="KAA9394024.1"/>
    </source>
</evidence>
<keyword evidence="5" id="KW-1185">Reference proteome</keyword>
<dbReference type="Proteomes" id="UP000325957">
    <property type="component" value="Unassembled WGS sequence"/>
</dbReference>
<dbReference type="PANTHER" id="PTHR42901">
    <property type="entry name" value="ALCOHOL DEHYDROGENASE"/>
    <property type="match status" value="1"/>
</dbReference>
<gene>
    <name evidence="4" type="ORF">FCK90_08895</name>
</gene>
<dbReference type="EMBL" id="SZWF01000010">
    <property type="protein sequence ID" value="KAA9394024.1"/>
    <property type="molecule type" value="Genomic_DNA"/>
</dbReference>
<proteinExistence type="inferred from homology"/>
<evidence type="ECO:0000256" key="3">
    <source>
        <dbReference type="RuleBase" id="RU000363"/>
    </source>
</evidence>
<evidence type="ECO:0000256" key="1">
    <source>
        <dbReference type="ARBA" id="ARBA00006484"/>
    </source>
</evidence>
<comment type="similarity">
    <text evidence="1 3">Belongs to the short-chain dehydrogenases/reductases (SDR) family.</text>
</comment>
<organism evidence="4 5">
    <name type="scientific">Kocuria coralli</name>
    <dbReference type="NCBI Taxonomy" id="1461025"/>
    <lineage>
        <taxon>Bacteria</taxon>
        <taxon>Bacillati</taxon>
        <taxon>Actinomycetota</taxon>
        <taxon>Actinomycetes</taxon>
        <taxon>Micrococcales</taxon>
        <taxon>Micrococcaceae</taxon>
        <taxon>Kocuria</taxon>
    </lineage>
</organism>
<evidence type="ECO:0000256" key="2">
    <source>
        <dbReference type="ARBA" id="ARBA00023002"/>
    </source>
</evidence>
<accession>A0A5J5KWL6</accession>
<protein>
    <submittedName>
        <fullName evidence="4">SDR family oxidoreductase</fullName>
    </submittedName>
</protein>
<dbReference type="GO" id="GO:0016616">
    <property type="term" value="F:oxidoreductase activity, acting on the CH-OH group of donors, NAD or NADP as acceptor"/>
    <property type="evidence" value="ECO:0007669"/>
    <property type="project" value="UniProtKB-ARBA"/>
</dbReference>
<dbReference type="FunFam" id="3.40.50.720:FF:000047">
    <property type="entry name" value="NADP-dependent L-serine/L-allo-threonine dehydrogenase"/>
    <property type="match status" value="1"/>
</dbReference>
<evidence type="ECO:0000313" key="5">
    <source>
        <dbReference type="Proteomes" id="UP000325957"/>
    </source>
</evidence>
<name>A0A5J5KWL6_9MICC</name>
<dbReference type="InterPro" id="IPR002347">
    <property type="entry name" value="SDR_fam"/>
</dbReference>
<dbReference type="Pfam" id="PF00106">
    <property type="entry name" value="adh_short"/>
    <property type="match status" value="1"/>
</dbReference>
<sequence>MTGTAAEVIKTNDDGRQLIAVVTGASTGIGEATARRLRADGWIVYAVARRAERLEALAQETGAIPAATDITDPAQVEALRDRVLQERGTVDALVNVSGGARGTDSVGQAKDQDWEFMFEVNVMGTMRLTRAFLPALSENGEGTILNLTSTAAEHAYEGGGGYNAAKSAQRALTQALRLEEAEHNIRVIEVAPGMVRTPEFSLRRLGDQGAADKVYAGVSKPLTAEDVAGVCAYAVNLPHHVDLDLITMRPVAQAAQHKVIRES</sequence>
<keyword evidence="2" id="KW-0560">Oxidoreductase</keyword>
<dbReference type="PRINTS" id="PR00081">
    <property type="entry name" value="GDHRDH"/>
</dbReference>
<dbReference type="RefSeq" id="WP_158033957.1">
    <property type="nucleotide sequence ID" value="NZ_ML708618.1"/>
</dbReference>